<evidence type="ECO:0008006" key="4">
    <source>
        <dbReference type="Google" id="ProtNLM"/>
    </source>
</evidence>
<dbReference type="InterPro" id="IPR053154">
    <property type="entry name" value="c-di-AMP_regulator"/>
</dbReference>
<comment type="caution">
    <text evidence="2">The sequence shown here is derived from an EMBL/GenBank/DDBJ whole genome shotgun (WGS) entry which is preliminary data.</text>
</comment>
<evidence type="ECO:0000313" key="2">
    <source>
        <dbReference type="EMBL" id="MBU3805865.1"/>
    </source>
</evidence>
<dbReference type="Gene3D" id="2.170.120.40">
    <property type="entry name" value="YbbR-like domain"/>
    <property type="match status" value="2"/>
</dbReference>
<accession>A0A948T1X5</accession>
<keyword evidence="1" id="KW-1133">Transmembrane helix</keyword>
<dbReference type="Gene3D" id="2.170.120.30">
    <property type="match status" value="2"/>
</dbReference>
<organism evidence="2 3">
    <name type="scientific">Candidatus Allofournierella pullistercoris</name>
    <dbReference type="NCBI Taxonomy" id="2838597"/>
    <lineage>
        <taxon>Bacteria</taxon>
        <taxon>Bacillati</taxon>
        <taxon>Bacillota</taxon>
        <taxon>Clostridia</taxon>
        <taxon>Eubacteriales</taxon>
        <taxon>Oscillospiraceae</taxon>
        <taxon>Allofournierella</taxon>
    </lineage>
</organism>
<reference evidence="2" key="1">
    <citation type="journal article" date="2021" name="PeerJ">
        <title>Extensive microbial diversity within the chicken gut microbiome revealed by metagenomics and culture.</title>
        <authorList>
            <person name="Gilroy R."/>
            <person name="Ravi A."/>
            <person name="Getino M."/>
            <person name="Pursley I."/>
            <person name="Horton D.L."/>
            <person name="Alikhan N.F."/>
            <person name="Baker D."/>
            <person name="Gharbi K."/>
            <person name="Hall N."/>
            <person name="Watson M."/>
            <person name="Adriaenssens E.M."/>
            <person name="Foster-Nyarko E."/>
            <person name="Jarju S."/>
            <person name="Secka A."/>
            <person name="Antonio M."/>
            <person name="Oren A."/>
            <person name="Chaudhuri R.R."/>
            <person name="La Ragione R."/>
            <person name="Hildebrand F."/>
            <person name="Pallen M.J."/>
        </authorList>
    </citation>
    <scope>NUCLEOTIDE SEQUENCE</scope>
    <source>
        <strain evidence="2">B5_2728</strain>
    </source>
</reference>
<gene>
    <name evidence="2" type="ORF">H9882_03110</name>
</gene>
<keyword evidence="1" id="KW-0472">Membrane</keyword>
<dbReference type="AlphaFoldDB" id="A0A948T1X5"/>
<dbReference type="PANTHER" id="PTHR37804:SF1">
    <property type="entry name" value="CDAA REGULATORY PROTEIN CDAR"/>
    <property type="match status" value="1"/>
</dbReference>
<reference evidence="2" key="2">
    <citation type="submission" date="2021-04" db="EMBL/GenBank/DDBJ databases">
        <authorList>
            <person name="Gilroy R."/>
        </authorList>
    </citation>
    <scope>NUCLEOTIDE SEQUENCE</scope>
    <source>
        <strain evidence="2">B5_2728</strain>
    </source>
</reference>
<feature type="transmembrane region" description="Helical" evidence="1">
    <location>
        <begin position="15"/>
        <end position="35"/>
    </location>
</feature>
<protein>
    <recommendedName>
        <fullName evidence="4">YbbR-like protein</fullName>
    </recommendedName>
</protein>
<name>A0A948T1X5_9FIRM</name>
<keyword evidence="1" id="KW-0812">Transmembrane</keyword>
<evidence type="ECO:0000313" key="3">
    <source>
        <dbReference type="Proteomes" id="UP000713596"/>
    </source>
</evidence>
<dbReference type="PANTHER" id="PTHR37804">
    <property type="entry name" value="CDAA REGULATORY PROTEIN CDAR"/>
    <property type="match status" value="1"/>
</dbReference>
<proteinExistence type="predicted"/>
<dbReference type="Pfam" id="PF07949">
    <property type="entry name" value="YbbR"/>
    <property type="match status" value="1"/>
</dbReference>
<dbReference type="InterPro" id="IPR012505">
    <property type="entry name" value="YbbR"/>
</dbReference>
<sequence length="424" mass="46369">MENKQSKNLLDDRRVTIPLSVLIAVILWMVVTMFIDPNSTQLLSGVPVDFSYNSSVYINQQLDIVNNPQAKVTLRLSGDGYQVAKARPEDFQVYPDYSMVTGAGQTDLALRVRVVNSNLNLTATVVNPERVTVVFDEVKQADFKVEVQTQNITVAEGYVLQSTVASPASVSVRGPASEVEKIKAIQARIEPSADLENLSETKLKTVELVAVDAQGNPLELEYTTLDNTLAEVTLSVYQTKELPLRVNFINVPEGFDVNSLKYTLSQETMLVSGTPETLANLTELAVSDFDLTTYQENQTYSLTVNLPKGVESKTNLATITLSFDSSNLTTRTINVSNIRTINVPANYDVKVEDKRISNVRLVGPKEVLDELSPDSVVATVDLSQSQIASGTENLSVRISVPSSNQVFTQGNYSVECSITVKSGS</sequence>
<evidence type="ECO:0000256" key="1">
    <source>
        <dbReference type="SAM" id="Phobius"/>
    </source>
</evidence>
<dbReference type="Proteomes" id="UP000713596">
    <property type="component" value="Unassembled WGS sequence"/>
</dbReference>
<dbReference type="EMBL" id="JAHLFP010000021">
    <property type="protein sequence ID" value="MBU3805865.1"/>
    <property type="molecule type" value="Genomic_DNA"/>
</dbReference>